<dbReference type="AlphaFoldDB" id="A0A7Y7WCX7"/>
<organism evidence="1 2">
    <name type="scientific">Pseudomonas gingeri</name>
    <dbReference type="NCBI Taxonomy" id="117681"/>
    <lineage>
        <taxon>Bacteria</taxon>
        <taxon>Pseudomonadati</taxon>
        <taxon>Pseudomonadota</taxon>
        <taxon>Gammaproteobacteria</taxon>
        <taxon>Pseudomonadales</taxon>
        <taxon>Pseudomonadaceae</taxon>
        <taxon>Pseudomonas</taxon>
    </lineage>
</organism>
<dbReference type="Proteomes" id="UP000582981">
    <property type="component" value="Unassembled WGS sequence"/>
</dbReference>
<sequence length="80" mass="8855">MISNHLSMVEQQRQRADAISAQVAQFLAAGGQIAELKSPPRNPLPPARSTKIDPDTVLKRKPRVLTRAERQALRKMADAL</sequence>
<gene>
    <name evidence="1" type="ORF">HX829_11345</name>
</gene>
<accession>A0A7Y7WCX7</accession>
<evidence type="ECO:0000313" key="1">
    <source>
        <dbReference type="EMBL" id="NWB47090.1"/>
    </source>
</evidence>
<evidence type="ECO:0000313" key="2">
    <source>
        <dbReference type="Proteomes" id="UP000582981"/>
    </source>
</evidence>
<name>A0A7Y7WCX7_9PSED</name>
<reference evidence="1 2" key="1">
    <citation type="submission" date="2020-04" db="EMBL/GenBank/DDBJ databases">
        <title>Molecular characterization of pseudomonads from Agaricus bisporus reveal novel blotch 2 pathogens in Western Europe.</title>
        <authorList>
            <person name="Taparia T."/>
            <person name="Krijger M."/>
            <person name="Haynes E."/>
            <person name="Elpinstone J.G."/>
            <person name="Noble R."/>
            <person name="Van Der Wolf J."/>
        </authorList>
    </citation>
    <scope>NUCLEOTIDE SEQUENCE [LARGE SCALE GENOMIC DNA]</scope>
    <source>
        <strain evidence="1 2">F1001</strain>
    </source>
</reference>
<dbReference type="EMBL" id="JACAPU010000013">
    <property type="protein sequence ID" value="NWB47090.1"/>
    <property type="molecule type" value="Genomic_DNA"/>
</dbReference>
<dbReference type="RefSeq" id="WP_177144095.1">
    <property type="nucleotide sequence ID" value="NZ_JACAPU010000013.1"/>
</dbReference>
<protein>
    <submittedName>
        <fullName evidence="1">Uncharacterized protein</fullName>
    </submittedName>
</protein>
<comment type="caution">
    <text evidence="1">The sequence shown here is derived from an EMBL/GenBank/DDBJ whole genome shotgun (WGS) entry which is preliminary data.</text>
</comment>
<proteinExistence type="predicted"/>